<feature type="transmembrane region" description="Helical" evidence="9">
    <location>
        <begin position="6"/>
        <end position="23"/>
    </location>
</feature>
<dbReference type="InterPro" id="IPR000014">
    <property type="entry name" value="PAS"/>
</dbReference>
<comment type="caution">
    <text evidence="11">The sequence shown here is derived from an EMBL/GenBank/DDBJ whole genome shotgun (WGS) entry which is preliminary data.</text>
</comment>
<dbReference type="Pfam" id="PF07536">
    <property type="entry name" value="HWE_HK"/>
    <property type="match status" value="1"/>
</dbReference>
<evidence type="ECO:0000256" key="7">
    <source>
        <dbReference type="ARBA" id="ARBA00022840"/>
    </source>
</evidence>
<evidence type="ECO:0000256" key="5">
    <source>
        <dbReference type="ARBA" id="ARBA00022741"/>
    </source>
</evidence>
<dbReference type="InterPro" id="IPR036890">
    <property type="entry name" value="HATPase_C_sf"/>
</dbReference>
<accession>A0ABS9W9E4</accession>
<dbReference type="Pfam" id="PF13426">
    <property type="entry name" value="PAS_9"/>
    <property type="match status" value="1"/>
</dbReference>
<dbReference type="Gene3D" id="3.30.450.20">
    <property type="entry name" value="PAS domain"/>
    <property type="match status" value="1"/>
</dbReference>
<keyword evidence="3" id="KW-0597">Phosphoprotein</keyword>
<evidence type="ECO:0000256" key="4">
    <source>
        <dbReference type="ARBA" id="ARBA00022679"/>
    </source>
</evidence>
<dbReference type="PANTHER" id="PTHR41523:SF7">
    <property type="entry name" value="HISTIDINE KINASE"/>
    <property type="match status" value="1"/>
</dbReference>
<evidence type="ECO:0000256" key="6">
    <source>
        <dbReference type="ARBA" id="ARBA00022777"/>
    </source>
</evidence>
<reference evidence="11 12" key="1">
    <citation type="submission" date="2022-03" db="EMBL/GenBank/DDBJ databases">
        <title>Complete genome analysis of Roseomonas KG 17.1 : a prolific producer of plant growth promoters.</title>
        <authorList>
            <person name="Saadouli I."/>
            <person name="Najjari A."/>
            <person name="Mosbah A."/>
            <person name="Ouzari H.I."/>
        </authorList>
    </citation>
    <scope>NUCLEOTIDE SEQUENCE [LARGE SCALE GENOMIC DNA]</scope>
    <source>
        <strain evidence="11 12">KG17-1</strain>
    </source>
</reference>
<dbReference type="RefSeq" id="WP_120009190.1">
    <property type="nucleotide sequence ID" value="NZ_JALBUU010000079.1"/>
</dbReference>
<dbReference type="Proteomes" id="UP001201985">
    <property type="component" value="Unassembled WGS sequence"/>
</dbReference>
<keyword evidence="9" id="KW-0812">Transmembrane</keyword>
<keyword evidence="9" id="KW-0472">Membrane</keyword>
<dbReference type="PANTHER" id="PTHR41523">
    <property type="entry name" value="TWO-COMPONENT SYSTEM SENSOR PROTEIN"/>
    <property type="match status" value="1"/>
</dbReference>
<dbReference type="Gene3D" id="3.30.565.10">
    <property type="entry name" value="Histidine kinase-like ATPase, C-terminal domain"/>
    <property type="match status" value="1"/>
</dbReference>
<evidence type="ECO:0000256" key="3">
    <source>
        <dbReference type="ARBA" id="ARBA00022553"/>
    </source>
</evidence>
<evidence type="ECO:0000256" key="1">
    <source>
        <dbReference type="ARBA" id="ARBA00000085"/>
    </source>
</evidence>
<evidence type="ECO:0000313" key="12">
    <source>
        <dbReference type="Proteomes" id="UP001201985"/>
    </source>
</evidence>
<name>A0ABS9W9E4_9PROT</name>
<evidence type="ECO:0000259" key="10">
    <source>
        <dbReference type="PROSITE" id="PS50112"/>
    </source>
</evidence>
<keyword evidence="4" id="KW-0808">Transferase</keyword>
<dbReference type="PROSITE" id="PS50112">
    <property type="entry name" value="PAS"/>
    <property type="match status" value="1"/>
</dbReference>
<evidence type="ECO:0000256" key="9">
    <source>
        <dbReference type="SAM" id="Phobius"/>
    </source>
</evidence>
<protein>
    <recommendedName>
        <fullName evidence="2">histidine kinase</fullName>
        <ecNumber evidence="2">2.7.13.3</ecNumber>
    </recommendedName>
</protein>
<feature type="domain" description="PAS" evidence="10">
    <location>
        <begin position="32"/>
        <end position="76"/>
    </location>
</feature>
<evidence type="ECO:0000256" key="8">
    <source>
        <dbReference type="SAM" id="MobiDB-lite"/>
    </source>
</evidence>
<dbReference type="SUPFAM" id="SSF55785">
    <property type="entry name" value="PYP-like sensor domain (PAS domain)"/>
    <property type="match status" value="1"/>
</dbReference>
<keyword evidence="5" id="KW-0547">Nucleotide-binding</keyword>
<dbReference type="SMART" id="SM00091">
    <property type="entry name" value="PAS"/>
    <property type="match status" value="1"/>
</dbReference>
<dbReference type="SMART" id="SM00911">
    <property type="entry name" value="HWE_HK"/>
    <property type="match status" value="1"/>
</dbReference>
<keyword evidence="9" id="KW-1133">Transmembrane helix</keyword>
<evidence type="ECO:0000256" key="2">
    <source>
        <dbReference type="ARBA" id="ARBA00012438"/>
    </source>
</evidence>
<comment type="catalytic activity">
    <reaction evidence="1">
        <text>ATP + protein L-histidine = ADP + protein N-phospho-L-histidine.</text>
        <dbReference type="EC" id="2.7.13.3"/>
    </reaction>
</comment>
<dbReference type="EMBL" id="JALBUU010000079">
    <property type="protein sequence ID" value="MCI0755917.1"/>
    <property type="molecule type" value="Genomic_DNA"/>
</dbReference>
<dbReference type="CDD" id="cd00130">
    <property type="entry name" value="PAS"/>
    <property type="match status" value="1"/>
</dbReference>
<keyword evidence="12" id="KW-1185">Reference proteome</keyword>
<dbReference type="InterPro" id="IPR035965">
    <property type="entry name" value="PAS-like_dom_sf"/>
</dbReference>
<feature type="region of interest" description="Disordered" evidence="8">
    <location>
        <begin position="351"/>
        <end position="370"/>
    </location>
</feature>
<keyword evidence="7" id="KW-0067">ATP-binding</keyword>
<keyword evidence="6" id="KW-0418">Kinase</keyword>
<proteinExistence type="predicted"/>
<dbReference type="NCBIfam" id="TIGR00229">
    <property type="entry name" value="sensory_box"/>
    <property type="match status" value="1"/>
</dbReference>
<gene>
    <name evidence="11" type="ORF">MON41_19820</name>
</gene>
<dbReference type="SUPFAM" id="SSF55874">
    <property type="entry name" value="ATPase domain of HSP90 chaperone/DNA topoisomerase II/histidine kinase"/>
    <property type="match status" value="1"/>
</dbReference>
<evidence type="ECO:0000313" key="11">
    <source>
        <dbReference type="EMBL" id="MCI0755917.1"/>
    </source>
</evidence>
<dbReference type="InterPro" id="IPR011102">
    <property type="entry name" value="Sig_transdc_His_kinase_HWE"/>
</dbReference>
<sequence>MTGPITAFTALLGLVVVLAMLLLREWRRRRTAELRAEVLFEAAPFGVLILDPQSHRLLGANDRVCQELGYSRDELLRMTIAEVDVLGSSEALRQRGRAHRIGPDTQEFEAQHRAKDGTVRDMLVRVRGARLDGRNITYGAHFDITARKQAEQERALLLAEVDHRSRNLLAVVQAALRLIPRTDAQSYARAVEERVLALGRAHTLLSQGRWRGVDLEMLANAELAGFLDGRAPRVVLRGPAVTLPAGVTQGLAMILHELATNATKHGALSRPGGQVTLTWEVPAGAPELRLCWTERGGPPVAMPPTRRGFGSRMLEVTLGTQLGGRLQRHWVPEGLVFEMQLPLNRHGTDMLHPPTGVTLRGPGTGSAGAA</sequence>
<dbReference type="EC" id="2.7.13.3" evidence="2"/>
<organism evidence="11 12">
    <name type="scientific">Teichococcus vastitatis</name>
    <dbReference type="NCBI Taxonomy" id="2307076"/>
    <lineage>
        <taxon>Bacteria</taxon>
        <taxon>Pseudomonadati</taxon>
        <taxon>Pseudomonadota</taxon>
        <taxon>Alphaproteobacteria</taxon>
        <taxon>Acetobacterales</taxon>
        <taxon>Roseomonadaceae</taxon>
        <taxon>Roseomonas</taxon>
    </lineage>
</organism>